<reference evidence="3 4" key="1">
    <citation type="submission" date="2016-10" db="EMBL/GenBank/DDBJ databases">
        <title>Alkaliphiles isolated from bioreactors.</title>
        <authorList>
            <person name="Salah Z."/>
            <person name="Rout S.P."/>
            <person name="Humphreys P.N."/>
        </authorList>
    </citation>
    <scope>NUCLEOTIDE SEQUENCE [LARGE SCALE GENOMIC DNA]</scope>
    <source>
        <strain evidence="3 4">ZS02</strain>
    </source>
</reference>
<proteinExistence type="predicted"/>
<dbReference type="InterPro" id="IPR021994">
    <property type="entry name" value="DUF3592"/>
</dbReference>
<feature type="domain" description="DUF3592" evidence="2">
    <location>
        <begin position="56"/>
        <end position="122"/>
    </location>
</feature>
<feature type="transmembrane region" description="Helical" evidence="1">
    <location>
        <begin position="12"/>
        <end position="31"/>
    </location>
</feature>
<accession>A0A1R1I7H1</accession>
<comment type="caution">
    <text evidence="3">The sequence shown here is derived from an EMBL/GenBank/DDBJ whole genome shotgun (WGS) entry which is preliminary data.</text>
</comment>
<name>A0A1R1I7H1_9RHOO</name>
<dbReference type="RefSeq" id="WP_076092987.1">
    <property type="nucleotide sequence ID" value="NZ_MTHD01000002.1"/>
</dbReference>
<evidence type="ECO:0000256" key="1">
    <source>
        <dbReference type="SAM" id="Phobius"/>
    </source>
</evidence>
<dbReference type="Pfam" id="PF12158">
    <property type="entry name" value="DUF3592"/>
    <property type="match status" value="1"/>
</dbReference>
<dbReference type="Proteomes" id="UP000187526">
    <property type="component" value="Unassembled WGS sequence"/>
</dbReference>
<protein>
    <recommendedName>
        <fullName evidence="2">DUF3592 domain-containing protein</fullName>
    </recommendedName>
</protein>
<gene>
    <name evidence="3" type="ORF">BJN45_05630</name>
</gene>
<evidence type="ECO:0000313" key="4">
    <source>
        <dbReference type="Proteomes" id="UP000187526"/>
    </source>
</evidence>
<keyword evidence="1" id="KW-0812">Transmembrane</keyword>
<keyword evidence="1" id="KW-0472">Membrane</keyword>
<organism evidence="3 4">
    <name type="scientific">Azonexus hydrophilus</name>
    <dbReference type="NCBI Taxonomy" id="418702"/>
    <lineage>
        <taxon>Bacteria</taxon>
        <taxon>Pseudomonadati</taxon>
        <taxon>Pseudomonadota</taxon>
        <taxon>Betaproteobacteria</taxon>
        <taxon>Rhodocyclales</taxon>
        <taxon>Azonexaceae</taxon>
        <taxon>Azonexus</taxon>
    </lineage>
</organism>
<dbReference type="AlphaFoldDB" id="A0A1R1I7H1"/>
<sequence>MIPAFDEMHPVLWIIVAILVAVDVFLLRRLFDRWQQYTQARRWPRLTVQADKVQLVRVAYEREGSPTSRQEYYEAVFDYRYQVAGRDYQKQTVQQVATQQEADAIKAEARISFLYNPADPAQTLDAPPGPAAVIGTVIGLLIFNSMIFGLLANVQDFLNLDSY</sequence>
<keyword evidence="4" id="KW-1185">Reference proteome</keyword>
<feature type="transmembrane region" description="Helical" evidence="1">
    <location>
        <begin position="131"/>
        <end position="152"/>
    </location>
</feature>
<evidence type="ECO:0000313" key="3">
    <source>
        <dbReference type="EMBL" id="OMG54692.1"/>
    </source>
</evidence>
<dbReference type="STRING" id="418702.BJN45_05630"/>
<evidence type="ECO:0000259" key="2">
    <source>
        <dbReference type="Pfam" id="PF12158"/>
    </source>
</evidence>
<dbReference type="EMBL" id="MTHD01000002">
    <property type="protein sequence ID" value="OMG54692.1"/>
    <property type="molecule type" value="Genomic_DNA"/>
</dbReference>
<keyword evidence="1" id="KW-1133">Transmembrane helix</keyword>